<dbReference type="OrthoDB" id="10437562at2759"/>
<reference evidence="1" key="2">
    <citation type="submission" date="2022-06" db="UniProtKB">
        <authorList>
            <consortium name="EnsemblMetazoa"/>
        </authorList>
    </citation>
    <scope>IDENTIFICATION</scope>
</reference>
<accession>A0A8R2H9X8</accession>
<reference evidence="2" key="1">
    <citation type="submission" date="2010-06" db="EMBL/GenBank/DDBJ databases">
        <authorList>
            <person name="Jiang H."/>
            <person name="Abraham K."/>
            <person name="Ali S."/>
            <person name="Alsbrooks S.L."/>
            <person name="Anim B.N."/>
            <person name="Anosike U.S."/>
            <person name="Attaway T."/>
            <person name="Bandaranaike D.P."/>
            <person name="Battles P.K."/>
            <person name="Bell S.N."/>
            <person name="Bell A.V."/>
            <person name="Beltran B."/>
            <person name="Bickham C."/>
            <person name="Bustamante Y."/>
            <person name="Caleb T."/>
            <person name="Canada A."/>
            <person name="Cardenas V."/>
            <person name="Carter K."/>
            <person name="Chacko J."/>
            <person name="Chandrabose M.N."/>
            <person name="Chavez D."/>
            <person name="Chavez A."/>
            <person name="Chen L."/>
            <person name="Chu H.-S."/>
            <person name="Claassen K.J."/>
            <person name="Cockrell R."/>
            <person name="Collins M."/>
            <person name="Cooper J.A."/>
            <person name="Cree A."/>
            <person name="Curry S.M."/>
            <person name="Da Y."/>
            <person name="Dao M.D."/>
            <person name="Das B."/>
            <person name="Davila M.-L."/>
            <person name="Davy-Carroll L."/>
            <person name="Denson S."/>
            <person name="Dinh H."/>
            <person name="Ebong V.E."/>
            <person name="Edwards J.R."/>
            <person name="Egan A."/>
            <person name="El-Daye J."/>
            <person name="Escobedo L."/>
            <person name="Fernandez S."/>
            <person name="Fernando P.R."/>
            <person name="Flagg N."/>
            <person name="Forbes L.D."/>
            <person name="Fowler R.G."/>
            <person name="Fu Q."/>
            <person name="Gabisi R.A."/>
            <person name="Ganer J."/>
            <person name="Garbino Pronczuk A."/>
            <person name="Garcia R.M."/>
            <person name="Garner T."/>
            <person name="Garrett T.E."/>
            <person name="Gonzalez D.A."/>
            <person name="Hamid H."/>
            <person name="Hawkins E.S."/>
            <person name="Hirani K."/>
            <person name="Hogues M.E."/>
            <person name="Hollins B."/>
            <person name="Hsiao C.-H."/>
            <person name="Jabil R."/>
            <person name="James M.L."/>
            <person name="Jhangiani S.N."/>
            <person name="Johnson B."/>
            <person name="Johnson Q."/>
            <person name="Joshi V."/>
            <person name="Kalu J.B."/>
            <person name="Kam C."/>
            <person name="Kashfia A."/>
            <person name="Keebler J."/>
            <person name="Kisamo H."/>
            <person name="Kovar C.L."/>
            <person name="Lago L.A."/>
            <person name="Lai C.-Y."/>
            <person name="Laidlaw J."/>
            <person name="Lara F."/>
            <person name="Le T.-K."/>
            <person name="Lee S.L."/>
            <person name="Legall F.H."/>
            <person name="Lemon S.J."/>
            <person name="Lewis L.R."/>
            <person name="Li B."/>
            <person name="Liu Y."/>
            <person name="Liu Y.-S."/>
            <person name="Lopez J."/>
            <person name="Lozado R.J."/>
            <person name="Lu J."/>
            <person name="Madu R.C."/>
            <person name="Maheshwari M."/>
            <person name="Maheshwari R."/>
            <person name="Malloy K."/>
            <person name="Martinez E."/>
            <person name="Mathew T."/>
            <person name="Mercado I.C."/>
            <person name="Mercado C."/>
            <person name="Meyer B."/>
            <person name="Montgomery K."/>
            <person name="Morgan M.B."/>
            <person name="Munidasa M."/>
            <person name="Nazareth L.V."/>
            <person name="Nelson J."/>
            <person name="Ng B.M."/>
            <person name="Nguyen N.B."/>
            <person name="Nguyen P.Q."/>
            <person name="Nguyen T."/>
            <person name="Obregon M."/>
            <person name="Okwuonu G.O."/>
            <person name="Onwere C.G."/>
            <person name="Orozco G."/>
            <person name="Parra A."/>
            <person name="Patel S."/>
            <person name="Patil S."/>
            <person name="Perez A."/>
            <person name="Perez Y."/>
            <person name="Pham C."/>
            <person name="Primus E.L."/>
            <person name="Pu L.-L."/>
            <person name="Puazo M."/>
            <person name="Qin X."/>
            <person name="Quiroz J.B."/>
            <person name="Reese J."/>
            <person name="Richards S."/>
            <person name="Rives C.M."/>
            <person name="Robberts R."/>
            <person name="Ruiz S.J."/>
            <person name="Ruiz M.J."/>
            <person name="Santibanez J."/>
            <person name="Schneider B.W."/>
            <person name="Sisson I."/>
            <person name="Smith M."/>
            <person name="Sodergren E."/>
            <person name="Song X.-Z."/>
            <person name="Song B.B."/>
            <person name="Summersgill H."/>
            <person name="Thelus R."/>
            <person name="Thornton R.D."/>
            <person name="Trejos Z.Y."/>
            <person name="Usmani K."/>
            <person name="Vattathil S."/>
            <person name="Villasana D."/>
            <person name="Walker D.L."/>
            <person name="Wang S."/>
            <person name="Wang K."/>
            <person name="White C.S."/>
            <person name="Williams A.C."/>
            <person name="Williamson J."/>
            <person name="Wilson K."/>
            <person name="Woghiren I.O."/>
            <person name="Woodworth J.R."/>
            <person name="Worley K.C."/>
            <person name="Wright R.A."/>
            <person name="Wu W."/>
            <person name="Young L."/>
            <person name="Zhang L."/>
            <person name="Zhang J."/>
            <person name="Zhu Y."/>
            <person name="Muzny D.M."/>
            <person name="Weinstock G."/>
            <person name="Gibbs R.A."/>
        </authorList>
    </citation>
    <scope>NUCLEOTIDE SEQUENCE [LARGE SCALE GENOMIC DNA]</scope>
    <source>
        <strain evidence="2">LSR1</strain>
    </source>
</reference>
<evidence type="ECO:0000313" key="1">
    <source>
        <dbReference type="EnsemblMetazoa" id="XP_016661653.1"/>
    </source>
</evidence>
<dbReference type="KEGG" id="api:107884334"/>
<keyword evidence="2" id="KW-1185">Reference proteome</keyword>
<dbReference type="GeneID" id="107884334"/>
<dbReference type="AlphaFoldDB" id="A0A8R2H9X8"/>
<name>A0A8R2H9X8_ACYPI</name>
<evidence type="ECO:0000313" key="2">
    <source>
        <dbReference type="Proteomes" id="UP000007819"/>
    </source>
</evidence>
<proteinExistence type="predicted"/>
<dbReference type="Proteomes" id="UP000007819">
    <property type="component" value="Chromosome A1"/>
</dbReference>
<dbReference type="RefSeq" id="XP_016661653.1">
    <property type="nucleotide sequence ID" value="XM_016806164.2"/>
</dbReference>
<organism evidence="1 2">
    <name type="scientific">Acyrthosiphon pisum</name>
    <name type="common">Pea aphid</name>
    <dbReference type="NCBI Taxonomy" id="7029"/>
    <lineage>
        <taxon>Eukaryota</taxon>
        <taxon>Metazoa</taxon>
        <taxon>Ecdysozoa</taxon>
        <taxon>Arthropoda</taxon>
        <taxon>Hexapoda</taxon>
        <taxon>Insecta</taxon>
        <taxon>Pterygota</taxon>
        <taxon>Neoptera</taxon>
        <taxon>Paraneoptera</taxon>
        <taxon>Hemiptera</taxon>
        <taxon>Sternorrhyncha</taxon>
        <taxon>Aphidomorpha</taxon>
        <taxon>Aphidoidea</taxon>
        <taxon>Aphididae</taxon>
        <taxon>Macrosiphini</taxon>
        <taxon>Acyrthosiphon</taxon>
    </lineage>
</organism>
<protein>
    <submittedName>
        <fullName evidence="1">Uncharacterized protein</fullName>
    </submittedName>
</protein>
<dbReference type="EnsemblMetazoa" id="XM_016806164.2">
    <property type="protein sequence ID" value="XP_016661653.1"/>
    <property type="gene ID" value="LOC107884334"/>
</dbReference>
<sequence length="119" mass="13494">MFNDIYDLFTETLIEAEEKVLAAQYTTDISDYGSSKKRKSKDGAVETISLIPETLPSFMNFKKSKIIPGNNANTKDGAIETITLTPETLMLYKMRRYGDKVWSTQDSDLTNCNMYNAGW</sequence>